<gene>
    <name evidence="2" type="ORF">ACFOSB_21020</name>
</gene>
<name>A0ABV7ZGW5_9DEIO</name>
<dbReference type="InterPro" id="IPR047589">
    <property type="entry name" value="DUF11_rpt"/>
</dbReference>
<proteinExistence type="predicted"/>
<protein>
    <recommendedName>
        <fullName evidence="4">DUF11 domain-containing protein</fullName>
    </recommendedName>
</protein>
<reference evidence="3" key="1">
    <citation type="journal article" date="2019" name="Int. J. Syst. Evol. Microbiol.">
        <title>The Global Catalogue of Microorganisms (GCM) 10K type strain sequencing project: providing services to taxonomists for standard genome sequencing and annotation.</title>
        <authorList>
            <consortium name="The Broad Institute Genomics Platform"/>
            <consortium name="The Broad Institute Genome Sequencing Center for Infectious Disease"/>
            <person name="Wu L."/>
            <person name="Ma J."/>
        </authorList>
    </citation>
    <scope>NUCLEOTIDE SEQUENCE [LARGE SCALE GENOMIC DNA]</scope>
    <source>
        <strain evidence="3">CCTCC AB 2017081</strain>
    </source>
</reference>
<evidence type="ECO:0000313" key="3">
    <source>
        <dbReference type="Proteomes" id="UP001595803"/>
    </source>
</evidence>
<dbReference type="EMBL" id="JBHRZG010000024">
    <property type="protein sequence ID" value="MFC3835351.1"/>
    <property type="molecule type" value="Genomic_DNA"/>
</dbReference>
<sequence length="939" mass="94109">MRGPIHRSLRPGRTLAAVLATLLALLAWSAPARAGSCAAVACVSAGPRLVSVDSAQSAILNPLLGGLLGGNLTLSVLDWNAVATTDLRLDAFLGALKVQAGVASVDSALTSLLTVAKILEAAAQAAEADGNTAGAGALRVLKAQVGGLSGTIALGDLLKFDFPTGAFADARINALNLVTGGAQLFNRTNAVTTGGTPITLSGVSVDLSGLGLGVNTATPTVQLFVQIVEPPIYLCGPQGSTFHTAAVRVKLDIDLSGVNVGVTGTSATMRFTTVSAYLEVARADGTLALVNAVTRALTLNGTPGLARLGIGQLSDSVFFDRSRDMGTSMPLPNPAKIAEVTTSLAGFGTVYLDVNARSLADGTYPLASVATGGPYPQAVTVGSSSAAVATLVGTLVTNLNLTLTLKGGQTIPALLQSSLTTLISSLLQPVKTTVGTVLQPTLEAVLKATVDQVLRLLGVGIGEAVFTIHGVNNACQVTARVYRDTEPDGTPGPAETWDGPAVSVNVTQSGSVKDTSTVGSGPGTVTLTVPEGTRSVLVATAGTATSAAAPAGYVFTGPQSGTVSVTVAAGTTTVADPSFGLFPGDRITGVVFLDDGYGSAVAHDGQAQGSEYRVGSRAVTVSGSLGTRTTTTAADGTFTAYVPSTWTGVTVTFTGPETVTGVTVGAATTLATDVLATGLRPASLPDPAGQTRTVQLGLTDRPALSADQSGRTIAPGTVRYVHTLAPGTTGTITLAKTGAFPGEYHLDTDCDGTVSAAEHTPVSTVTVDGAWPRDAAGHLKACALEVQVSVPAGTAAGTTEAALVTAAVAWHGSSVQDSAAVTDTTTVSPAATITKTVENLTVADHVVATSVEARPGDTLRYCLNVTNPAADPITTVTVTDTLTGAAVYTPGTLTLQGAALTDSAADTDGGSVSVRTITVTLTQLGAAQTQQVCFDTTVP</sequence>
<feature type="chain" id="PRO_5045730783" description="DUF11 domain-containing protein" evidence="1">
    <location>
        <begin position="35"/>
        <end position="939"/>
    </location>
</feature>
<feature type="signal peptide" evidence="1">
    <location>
        <begin position="1"/>
        <end position="34"/>
    </location>
</feature>
<keyword evidence="3" id="KW-1185">Reference proteome</keyword>
<accession>A0ABV7ZGW5</accession>
<organism evidence="2 3">
    <name type="scientific">Deinococcus rufus</name>
    <dbReference type="NCBI Taxonomy" id="2136097"/>
    <lineage>
        <taxon>Bacteria</taxon>
        <taxon>Thermotogati</taxon>
        <taxon>Deinococcota</taxon>
        <taxon>Deinococci</taxon>
        <taxon>Deinococcales</taxon>
        <taxon>Deinococcaceae</taxon>
        <taxon>Deinococcus</taxon>
    </lineage>
</organism>
<dbReference type="RefSeq" id="WP_322474638.1">
    <property type="nucleotide sequence ID" value="NZ_JBHRZG010000024.1"/>
</dbReference>
<dbReference type="NCBIfam" id="TIGR01451">
    <property type="entry name" value="B_ant_repeat"/>
    <property type="match status" value="1"/>
</dbReference>
<keyword evidence="1" id="KW-0732">Signal</keyword>
<evidence type="ECO:0000313" key="2">
    <source>
        <dbReference type="EMBL" id="MFC3835351.1"/>
    </source>
</evidence>
<dbReference type="Proteomes" id="UP001595803">
    <property type="component" value="Unassembled WGS sequence"/>
</dbReference>
<evidence type="ECO:0000256" key="1">
    <source>
        <dbReference type="SAM" id="SignalP"/>
    </source>
</evidence>
<evidence type="ECO:0008006" key="4">
    <source>
        <dbReference type="Google" id="ProtNLM"/>
    </source>
</evidence>
<comment type="caution">
    <text evidence="2">The sequence shown here is derived from an EMBL/GenBank/DDBJ whole genome shotgun (WGS) entry which is preliminary data.</text>
</comment>